<protein>
    <submittedName>
        <fullName evidence="2">Hypothetical_protein</fullName>
    </submittedName>
</protein>
<accession>A0AA86NE83</accession>
<reference evidence="1" key="1">
    <citation type="submission" date="2023-06" db="EMBL/GenBank/DDBJ databases">
        <authorList>
            <person name="Kurt Z."/>
        </authorList>
    </citation>
    <scope>NUCLEOTIDE SEQUENCE</scope>
</reference>
<dbReference type="EMBL" id="CAXDID020000290">
    <property type="protein sequence ID" value="CAL6071375.1"/>
    <property type="molecule type" value="Genomic_DNA"/>
</dbReference>
<dbReference type="AlphaFoldDB" id="A0AA86NE83"/>
<comment type="caution">
    <text evidence="1">The sequence shown here is derived from an EMBL/GenBank/DDBJ whole genome shotgun (WGS) entry which is preliminary data.</text>
</comment>
<keyword evidence="3" id="KW-1185">Reference proteome</keyword>
<dbReference type="Proteomes" id="UP001642409">
    <property type="component" value="Unassembled WGS sequence"/>
</dbReference>
<sequence length="217" mass="25656">MSSDINILAQMLTLPDRALFNKWREILELPQKNRLVEKTNQQYMRLLCLQLTCISQNQIKRLEDPFDQLPKQKLEQLRPGISDRYRTLMMRTQLSSQQQKTGQREFSQIVKDYNQKSKATNSPSIHKARLPLVKQISQPMPEEDLGLTQEVQDALFDPSQRYCSSDFTKPQVQLRDVVDEQVDDKMFKDYEAVEERCQMDELEYTYFSATIQRLKNQ</sequence>
<reference evidence="2 3" key="2">
    <citation type="submission" date="2024-07" db="EMBL/GenBank/DDBJ databases">
        <authorList>
            <person name="Akdeniz Z."/>
        </authorList>
    </citation>
    <scope>NUCLEOTIDE SEQUENCE [LARGE SCALE GENOMIC DNA]</scope>
</reference>
<gene>
    <name evidence="1" type="ORF">HINF_LOCUS5225</name>
    <name evidence="2" type="ORF">HINF_LOCUS55114</name>
</gene>
<proteinExistence type="predicted"/>
<dbReference type="EMBL" id="CATOUU010000134">
    <property type="protein sequence ID" value="CAI9917580.1"/>
    <property type="molecule type" value="Genomic_DNA"/>
</dbReference>
<evidence type="ECO:0000313" key="2">
    <source>
        <dbReference type="EMBL" id="CAL6071375.1"/>
    </source>
</evidence>
<evidence type="ECO:0000313" key="1">
    <source>
        <dbReference type="EMBL" id="CAI9917580.1"/>
    </source>
</evidence>
<organism evidence="1">
    <name type="scientific">Hexamita inflata</name>
    <dbReference type="NCBI Taxonomy" id="28002"/>
    <lineage>
        <taxon>Eukaryota</taxon>
        <taxon>Metamonada</taxon>
        <taxon>Diplomonadida</taxon>
        <taxon>Hexamitidae</taxon>
        <taxon>Hexamitinae</taxon>
        <taxon>Hexamita</taxon>
    </lineage>
</organism>
<name>A0AA86NE83_9EUKA</name>
<evidence type="ECO:0000313" key="3">
    <source>
        <dbReference type="Proteomes" id="UP001642409"/>
    </source>
</evidence>